<evidence type="ECO:0000256" key="1">
    <source>
        <dbReference type="SAM" id="MobiDB-lite"/>
    </source>
</evidence>
<dbReference type="Pfam" id="PF02557">
    <property type="entry name" value="VanY"/>
    <property type="match status" value="1"/>
</dbReference>
<keyword evidence="5" id="KW-0645">Protease</keyword>
<dbReference type="RefSeq" id="WP_013852491.1">
    <property type="nucleotide sequence ID" value="NZ_OW659477.1"/>
</dbReference>
<reference evidence="4" key="1">
    <citation type="submission" date="2022-04" db="EMBL/GenBank/DDBJ databases">
        <authorList>
            <person name="Forde T."/>
        </authorList>
    </citation>
    <scope>NUCLEOTIDE SEQUENCE</scope>
    <source>
        <strain evidence="4">A18Y016a</strain>
        <strain evidence="5">A18Y020d</strain>
    </source>
</reference>
<sequence>MIKYMQEHKYGVMGVALAVTLLGLAMMAYMMSGATIRAVDDEVILVEKDSDVSLSLLHDKIAVDPETSEYDVVVVSDNGELSVQDHNDMVIQKRKLDLKPKGILVEGDLKLRIFLKENPKRDVFLNLKVEDTIAPKVIVSYEGNTVKEDELSIQVGSSKITAVAKDYAFGSLTESLKVNVKGSIDYDEAGTYELIYSADDKTNQVERKIKVKVLEEDVEIATETEKATEDEKTEIPNDYDSGTSSVVDSHSELVLVNKHRSLSRDFYPNLSYIPAEYAVSEGYEATPNTVSSFVQMVDALYEETGLWLLATSSYRGYDFQEELYTNYVASHGQAQADLMSARPGHSEHQTGLVIDVVTPGGNMFAFSETHQSLWVNRNAHRFGFIVRYQAGKEHITGYQPEAWHLRYVGTKAATEIYNSGLTLDEYLNQ</sequence>
<dbReference type="InterPro" id="IPR003709">
    <property type="entry name" value="VanY-like_core_dom"/>
</dbReference>
<dbReference type="SUPFAM" id="SSF55166">
    <property type="entry name" value="Hedgehog/DD-peptidase"/>
    <property type="match status" value="1"/>
</dbReference>
<name>A0AAU9VF44_9FIRM</name>
<dbReference type="InterPro" id="IPR009045">
    <property type="entry name" value="Zn_M74/Hedgehog-like"/>
</dbReference>
<evidence type="ECO:0000259" key="2">
    <source>
        <dbReference type="Pfam" id="PF02557"/>
    </source>
</evidence>
<dbReference type="InterPro" id="IPR032179">
    <property type="entry name" value="Cry22Aa_Ig-like"/>
</dbReference>
<dbReference type="InterPro" id="IPR013783">
    <property type="entry name" value="Ig-like_fold"/>
</dbReference>
<dbReference type="InterPro" id="IPR052179">
    <property type="entry name" value="DD-CPase-like"/>
</dbReference>
<dbReference type="InterPro" id="IPR058193">
    <property type="entry name" value="VanY/YodJ_core_dom"/>
</dbReference>
<dbReference type="PANTHER" id="PTHR34385:SF1">
    <property type="entry name" value="PEPTIDOGLYCAN L-ALANYL-D-GLUTAMATE ENDOPEPTIDASE CWLK"/>
    <property type="match status" value="1"/>
</dbReference>
<dbReference type="AlphaFoldDB" id="A0AAU9VF44"/>
<proteinExistence type="predicted"/>
<evidence type="ECO:0000259" key="3">
    <source>
        <dbReference type="Pfam" id="PF16403"/>
    </source>
</evidence>
<dbReference type="Pfam" id="PF16403">
    <property type="entry name" value="Bact_surface_Ig-like"/>
    <property type="match status" value="1"/>
</dbReference>
<dbReference type="EMBL" id="OW659496">
    <property type="protein sequence ID" value="CAH2760976.1"/>
    <property type="molecule type" value="Genomic_DNA"/>
</dbReference>
<evidence type="ECO:0000313" key="7">
    <source>
        <dbReference type="Proteomes" id="UP001154111"/>
    </source>
</evidence>
<evidence type="ECO:0000313" key="4">
    <source>
        <dbReference type="EMBL" id="CAH2760967.1"/>
    </source>
</evidence>
<dbReference type="EMBL" id="OW659477">
    <property type="protein sequence ID" value="CAH2760967.1"/>
    <property type="molecule type" value="Genomic_DNA"/>
</dbReference>
<dbReference type="Proteomes" id="UP001154111">
    <property type="component" value="Chromosome"/>
</dbReference>
<keyword evidence="6" id="KW-1185">Reference proteome</keyword>
<dbReference type="GeneID" id="41395700"/>
<dbReference type="Proteomes" id="UP001154095">
    <property type="component" value="Chromosome"/>
</dbReference>
<feature type="domain" description="D-alanyl-D-alanine carboxypeptidase-like core" evidence="2">
    <location>
        <begin position="288"/>
        <end position="409"/>
    </location>
</feature>
<feature type="domain" description="Pesticidal crystal protein Cry22Aa Ig-like" evidence="3">
    <location>
        <begin position="169"/>
        <end position="211"/>
    </location>
</feature>
<feature type="compositionally biased region" description="Basic and acidic residues" evidence="1">
    <location>
        <begin position="223"/>
        <end position="235"/>
    </location>
</feature>
<keyword evidence="5" id="KW-0121">Carboxypeptidase</keyword>
<gene>
    <name evidence="4" type="primary">yodJ_1</name>
    <name evidence="4" type="ORF">ERYAMS2_00459</name>
    <name evidence="5" type="ORF">ERYAMS_00169</name>
</gene>
<dbReference type="PANTHER" id="PTHR34385">
    <property type="entry name" value="D-ALANYL-D-ALANINE CARBOXYPEPTIDASE"/>
    <property type="match status" value="1"/>
</dbReference>
<evidence type="ECO:0000313" key="5">
    <source>
        <dbReference type="EMBL" id="CAH2760976.1"/>
    </source>
</evidence>
<dbReference type="CDD" id="cd14852">
    <property type="entry name" value="LD-carboxypeptidase"/>
    <property type="match status" value="1"/>
</dbReference>
<accession>A0AAU9VF44</accession>
<dbReference type="Gene3D" id="2.60.40.10">
    <property type="entry name" value="Immunoglobulins"/>
    <property type="match status" value="1"/>
</dbReference>
<organism evidence="4 7">
    <name type="scientific">Erysipelothrix amsterdamensis</name>
    <dbReference type="NCBI Taxonomy" id="2929157"/>
    <lineage>
        <taxon>Bacteria</taxon>
        <taxon>Bacillati</taxon>
        <taxon>Bacillota</taxon>
        <taxon>Erysipelotrichia</taxon>
        <taxon>Erysipelotrichales</taxon>
        <taxon>Erysipelotrichaceae</taxon>
        <taxon>Erysipelothrix</taxon>
    </lineage>
</organism>
<dbReference type="EC" id="3.4.-.-" evidence="5"/>
<protein>
    <submittedName>
        <fullName evidence="5">D-alanyl-D-alanine carboxypeptidase</fullName>
        <ecNumber evidence="5">3.4.-.-</ecNumber>
    </submittedName>
    <submittedName>
        <fullName evidence="4">M15 family metallopeptidase</fullName>
    </submittedName>
</protein>
<keyword evidence="4" id="KW-0378">Hydrolase</keyword>
<feature type="region of interest" description="Disordered" evidence="1">
    <location>
        <begin position="222"/>
        <end position="244"/>
    </location>
</feature>
<evidence type="ECO:0000313" key="6">
    <source>
        <dbReference type="Proteomes" id="UP001154095"/>
    </source>
</evidence>
<dbReference type="GO" id="GO:0006508">
    <property type="term" value="P:proteolysis"/>
    <property type="evidence" value="ECO:0007669"/>
    <property type="project" value="InterPro"/>
</dbReference>
<dbReference type="Gene3D" id="3.30.1380.10">
    <property type="match status" value="1"/>
</dbReference>
<dbReference type="GO" id="GO:0004180">
    <property type="term" value="F:carboxypeptidase activity"/>
    <property type="evidence" value="ECO:0007669"/>
    <property type="project" value="UniProtKB-KW"/>
</dbReference>